<dbReference type="AlphaFoldDB" id="A0A0E9VHK6"/>
<dbReference type="EMBL" id="GBXM01031096">
    <property type="protein sequence ID" value="JAH77481.1"/>
    <property type="molecule type" value="Transcribed_RNA"/>
</dbReference>
<evidence type="ECO:0000313" key="1">
    <source>
        <dbReference type="EMBL" id="JAH77481.1"/>
    </source>
</evidence>
<reference evidence="1" key="1">
    <citation type="submission" date="2014-11" db="EMBL/GenBank/DDBJ databases">
        <authorList>
            <person name="Amaro Gonzalez C."/>
        </authorList>
    </citation>
    <scope>NUCLEOTIDE SEQUENCE</scope>
</reference>
<accession>A0A0E9VHK6</accession>
<organism evidence="1">
    <name type="scientific">Anguilla anguilla</name>
    <name type="common">European freshwater eel</name>
    <name type="synonym">Muraena anguilla</name>
    <dbReference type="NCBI Taxonomy" id="7936"/>
    <lineage>
        <taxon>Eukaryota</taxon>
        <taxon>Metazoa</taxon>
        <taxon>Chordata</taxon>
        <taxon>Craniata</taxon>
        <taxon>Vertebrata</taxon>
        <taxon>Euteleostomi</taxon>
        <taxon>Actinopterygii</taxon>
        <taxon>Neopterygii</taxon>
        <taxon>Teleostei</taxon>
        <taxon>Anguilliformes</taxon>
        <taxon>Anguillidae</taxon>
        <taxon>Anguilla</taxon>
    </lineage>
</organism>
<protein>
    <submittedName>
        <fullName evidence="1">Uncharacterized protein</fullName>
    </submittedName>
</protein>
<reference evidence="1" key="2">
    <citation type="journal article" date="2015" name="Fish Shellfish Immunol.">
        <title>Early steps in the European eel (Anguilla anguilla)-Vibrio vulnificus interaction in the gills: Role of the RtxA13 toxin.</title>
        <authorList>
            <person name="Callol A."/>
            <person name="Pajuelo D."/>
            <person name="Ebbesson L."/>
            <person name="Teles M."/>
            <person name="MacKenzie S."/>
            <person name="Amaro C."/>
        </authorList>
    </citation>
    <scope>NUCLEOTIDE SEQUENCE</scope>
</reference>
<name>A0A0E9VHK6_ANGAN</name>
<proteinExistence type="predicted"/>
<sequence length="66" mass="6980">MVGIAVPFRDSSCLIQFTIKIPSLICCTVVLAFSLCERLKGSICCLSLFSADSFRDASGQNACAAS</sequence>